<reference evidence="2" key="1">
    <citation type="journal article" date="2022" name="Mol. Ecol. Resour.">
        <title>The genomes of chicory, endive, great burdock and yacon provide insights into Asteraceae palaeo-polyploidization history and plant inulin production.</title>
        <authorList>
            <person name="Fan W."/>
            <person name="Wang S."/>
            <person name="Wang H."/>
            <person name="Wang A."/>
            <person name="Jiang F."/>
            <person name="Liu H."/>
            <person name="Zhao H."/>
            <person name="Xu D."/>
            <person name="Zhang Y."/>
        </authorList>
    </citation>
    <scope>NUCLEOTIDE SEQUENCE [LARGE SCALE GENOMIC DNA]</scope>
    <source>
        <strain evidence="2">cv. Punajuju</strain>
    </source>
</reference>
<keyword evidence="2" id="KW-1185">Reference proteome</keyword>
<comment type="caution">
    <text evidence="1">The sequence shown here is derived from an EMBL/GenBank/DDBJ whole genome shotgun (WGS) entry which is preliminary data.</text>
</comment>
<evidence type="ECO:0000313" key="1">
    <source>
        <dbReference type="EMBL" id="KAI3708337.1"/>
    </source>
</evidence>
<accession>A0ACB9ADP2</accession>
<gene>
    <name evidence="1" type="ORF">L2E82_37504</name>
</gene>
<sequence length="225" mass="26727">MGVRDWFKRISRNKRKKEITPIKLKIQSDSIDLKGTTNGYPIENKSGFHVSRREVISLSIETKELAATRIQKAFRTYKVEIRNRRIYKGRIDQLELEERLKVESKLHELKIKWCGSPHNILKTESKIQQREEAANKRERALAYAFSHQWRANSSRYFGQAYYDLSKENWGWNWTGRWIAVYRLGAHVVVRPIVSQRPKLQKQPCERKKMLVTLRRDMEDGKSINL</sequence>
<reference evidence="1 2" key="2">
    <citation type="journal article" date="2022" name="Mol. Ecol. Resour.">
        <title>The genomes of chicory, endive, great burdock and yacon provide insights into Asteraceae paleo-polyploidization history and plant inulin production.</title>
        <authorList>
            <person name="Fan W."/>
            <person name="Wang S."/>
            <person name="Wang H."/>
            <person name="Wang A."/>
            <person name="Jiang F."/>
            <person name="Liu H."/>
            <person name="Zhao H."/>
            <person name="Xu D."/>
            <person name="Zhang Y."/>
        </authorList>
    </citation>
    <scope>NUCLEOTIDE SEQUENCE [LARGE SCALE GENOMIC DNA]</scope>
    <source>
        <strain evidence="2">cv. Punajuju</strain>
        <tissue evidence="1">Leaves</tissue>
    </source>
</reference>
<dbReference type="Proteomes" id="UP001055811">
    <property type="component" value="Linkage Group LG07"/>
</dbReference>
<evidence type="ECO:0000313" key="2">
    <source>
        <dbReference type="Proteomes" id="UP001055811"/>
    </source>
</evidence>
<organism evidence="1 2">
    <name type="scientific">Cichorium intybus</name>
    <name type="common">Chicory</name>
    <dbReference type="NCBI Taxonomy" id="13427"/>
    <lineage>
        <taxon>Eukaryota</taxon>
        <taxon>Viridiplantae</taxon>
        <taxon>Streptophyta</taxon>
        <taxon>Embryophyta</taxon>
        <taxon>Tracheophyta</taxon>
        <taxon>Spermatophyta</taxon>
        <taxon>Magnoliopsida</taxon>
        <taxon>eudicotyledons</taxon>
        <taxon>Gunneridae</taxon>
        <taxon>Pentapetalae</taxon>
        <taxon>asterids</taxon>
        <taxon>campanulids</taxon>
        <taxon>Asterales</taxon>
        <taxon>Asteraceae</taxon>
        <taxon>Cichorioideae</taxon>
        <taxon>Cichorieae</taxon>
        <taxon>Cichoriinae</taxon>
        <taxon>Cichorium</taxon>
    </lineage>
</organism>
<protein>
    <submittedName>
        <fullName evidence="1">Uncharacterized protein</fullName>
    </submittedName>
</protein>
<dbReference type="EMBL" id="CM042015">
    <property type="protein sequence ID" value="KAI3708337.1"/>
    <property type="molecule type" value="Genomic_DNA"/>
</dbReference>
<name>A0ACB9ADP2_CICIN</name>
<proteinExistence type="predicted"/>